<keyword evidence="2" id="KW-1185">Reference proteome</keyword>
<dbReference type="STRING" id="2064.TR51_16285"/>
<comment type="caution">
    <text evidence="1">The sequence shown here is derived from an EMBL/GenBank/DDBJ whole genome shotgun (WGS) entry which is preliminary data.</text>
</comment>
<proteinExistence type="predicted"/>
<dbReference type="EMBL" id="JXZB01000002">
    <property type="protein sequence ID" value="KIQ66063.1"/>
    <property type="molecule type" value="Genomic_DNA"/>
</dbReference>
<accession>A0A0D0Q4Z4</accession>
<dbReference type="RefSeq" id="WP_043912754.1">
    <property type="nucleotide sequence ID" value="NZ_JXZB01000002.1"/>
</dbReference>
<sequence length="107" mass="11886">MNWYGVRCVFEWTAASGRSYEERITLWQAPSADDAIALAETEAETYARESGVEYLGFAQSYRLGDHGVPRAGTEVFSLLRDSSLEPSAYLDAYFDTGAERQQSLSDG</sequence>
<dbReference type="PATRIC" id="fig|2064.6.peg.3496"/>
<evidence type="ECO:0000313" key="1">
    <source>
        <dbReference type="EMBL" id="KIQ66063.1"/>
    </source>
</evidence>
<dbReference type="AlphaFoldDB" id="A0A0D0Q4Z4"/>
<dbReference type="Proteomes" id="UP000032066">
    <property type="component" value="Unassembled WGS sequence"/>
</dbReference>
<organism evidence="1 2">
    <name type="scientific">Kitasatospora griseola</name>
    <name type="common">Streptomyces griseolosporeus</name>
    <dbReference type="NCBI Taxonomy" id="2064"/>
    <lineage>
        <taxon>Bacteria</taxon>
        <taxon>Bacillati</taxon>
        <taxon>Actinomycetota</taxon>
        <taxon>Actinomycetes</taxon>
        <taxon>Kitasatosporales</taxon>
        <taxon>Streptomycetaceae</taxon>
        <taxon>Kitasatospora</taxon>
    </lineage>
</organism>
<dbReference type="OrthoDB" id="3296292at2"/>
<name>A0A0D0Q4Z4_KITGR</name>
<gene>
    <name evidence="1" type="ORF">TR51_16285</name>
</gene>
<evidence type="ECO:0000313" key="2">
    <source>
        <dbReference type="Proteomes" id="UP000032066"/>
    </source>
</evidence>
<evidence type="ECO:0008006" key="3">
    <source>
        <dbReference type="Google" id="ProtNLM"/>
    </source>
</evidence>
<reference evidence="1 2" key="1">
    <citation type="submission" date="2015-02" db="EMBL/GenBank/DDBJ databases">
        <title>Draft genome sequence of Kitasatospora griseola MF730-N6, a bafilomycin, terpentecin and satosporin producer.</title>
        <authorList>
            <person name="Arens J.C."/>
            <person name="Haltli B."/>
            <person name="Kerr R.G."/>
        </authorList>
    </citation>
    <scope>NUCLEOTIDE SEQUENCE [LARGE SCALE GENOMIC DNA]</scope>
    <source>
        <strain evidence="1 2">MF730-N6</strain>
    </source>
</reference>
<protein>
    <recommendedName>
        <fullName evidence="3">DUF4288 domain-containing protein</fullName>
    </recommendedName>
</protein>